<gene>
    <name evidence="1" type="ORF">M5W83_26660</name>
</gene>
<proteinExistence type="predicted"/>
<sequence length="54" mass="6620">MSFFALQKQVTYVRRMAQSANELEQAYHQIPSDLRQRWRANYERYMAEQPKPKQ</sequence>
<organism evidence="1 2">
    <name type="scientific">Paenibacillus thiaminolyticus</name>
    <name type="common">Bacillus thiaminolyticus</name>
    <dbReference type="NCBI Taxonomy" id="49283"/>
    <lineage>
        <taxon>Bacteria</taxon>
        <taxon>Bacillati</taxon>
        <taxon>Bacillota</taxon>
        <taxon>Bacilli</taxon>
        <taxon>Bacillales</taxon>
        <taxon>Paenibacillaceae</taxon>
        <taxon>Paenibacillus</taxon>
    </lineage>
</organism>
<dbReference type="Proteomes" id="UP001209276">
    <property type="component" value="Unassembled WGS sequence"/>
</dbReference>
<keyword evidence="2" id="KW-1185">Reference proteome</keyword>
<accession>A0ABT4G3V3</accession>
<dbReference type="RefSeq" id="WP_164776698.1">
    <property type="nucleotide sequence ID" value="NZ_CABMNB010000012.1"/>
</dbReference>
<dbReference type="GeneID" id="77000037"/>
<evidence type="ECO:0000313" key="1">
    <source>
        <dbReference type="EMBL" id="MCY9610733.1"/>
    </source>
</evidence>
<protein>
    <submittedName>
        <fullName evidence="1">Uncharacterized protein</fullName>
    </submittedName>
</protein>
<comment type="caution">
    <text evidence="1">The sequence shown here is derived from an EMBL/GenBank/DDBJ whole genome shotgun (WGS) entry which is preliminary data.</text>
</comment>
<reference evidence="1 2" key="1">
    <citation type="submission" date="2022-05" db="EMBL/GenBank/DDBJ databases">
        <title>Genome Sequencing of Bee-Associated Microbes.</title>
        <authorList>
            <person name="Dunlap C."/>
        </authorList>
    </citation>
    <scope>NUCLEOTIDE SEQUENCE [LARGE SCALE GENOMIC DNA]</scope>
    <source>
        <strain evidence="1 2">NRRL B-14613</strain>
    </source>
</reference>
<dbReference type="EMBL" id="JAMDMM010000062">
    <property type="protein sequence ID" value="MCY9610733.1"/>
    <property type="molecule type" value="Genomic_DNA"/>
</dbReference>
<evidence type="ECO:0000313" key="2">
    <source>
        <dbReference type="Proteomes" id="UP001209276"/>
    </source>
</evidence>
<name>A0ABT4G3V3_PANTH</name>